<gene>
    <name evidence="2" type="ORF">AMTR_s00005p00261300</name>
</gene>
<dbReference type="Proteomes" id="UP000017836">
    <property type="component" value="Unassembled WGS sequence"/>
</dbReference>
<protein>
    <recommendedName>
        <fullName evidence="1">Myb/SANT-like domain-containing protein</fullName>
    </recommendedName>
</protein>
<name>W1PIJ3_AMBTC</name>
<dbReference type="EMBL" id="KI393866">
    <property type="protein sequence ID" value="ERN06925.1"/>
    <property type="molecule type" value="Genomic_DNA"/>
</dbReference>
<dbReference type="Pfam" id="PF12776">
    <property type="entry name" value="Myb_DNA-bind_3"/>
    <property type="match status" value="1"/>
</dbReference>
<reference evidence="3" key="1">
    <citation type="journal article" date="2013" name="Science">
        <title>The Amborella genome and the evolution of flowering plants.</title>
        <authorList>
            <consortium name="Amborella Genome Project"/>
        </authorList>
    </citation>
    <scope>NUCLEOTIDE SEQUENCE [LARGE SCALE GENOMIC DNA]</scope>
</reference>
<sequence>RLNWALEHDKIMFETMVEVGATNRKKKYWIATTYVMREAYRLMFTIDRLKSRVRSLKFLYINLKQLLVRPGFQFDEGTRKISGLDWEEYIQGNEAFARKFDK</sequence>
<evidence type="ECO:0000313" key="2">
    <source>
        <dbReference type="EMBL" id="ERN06925.1"/>
    </source>
</evidence>
<feature type="domain" description="Myb/SANT-like" evidence="1">
    <location>
        <begin position="3"/>
        <end position="89"/>
    </location>
</feature>
<feature type="non-terminal residue" evidence="2">
    <location>
        <position position="102"/>
    </location>
</feature>
<accession>W1PIJ3</accession>
<evidence type="ECO:0000313" key="3">
    <source>
        <dbReference type="Proteomes" id="UP000017836"/>
    </source>
</evidence>
<keyword evidence="3" id="KW-1185">Reference proteome</keyword>
<organism evidence="2 3">
    <name type="scientific">Amborella trichopoda</name>
    <dbReference type="NCBI Taxonomy" id="13333"/>
    <lineage>
        <taxon>Eukaryota</taxon>
        <taxon>Viridiplantae</taxon>
        <taxon>Streptophyta</taxon>
        <taxon>Embryophyta</taxon>
        <taxon>Tracheophyta</taxon>
        <taxon>Spermatophyta</taxon>
        <taxon>Magnoliopsida</taxon>
        <taxon>Amborellales</taxon>
        <taxon>Amborellaceae</taxon>
        <taxon>Amborella</taxon>
    </lineage>
</organism>
<evidence type="ECO:0000259" key="1">
    <source>
        <dbReference type="Pfam" id="PF12776"/>
    </source>
</evidence>
<dbReference type="AlphaFoldDB" id="W1PIJ3"/>
<dbReference type="InterPro" id="IPR024752">
    <property type="entry name" value="Myb/SANT-like_dom"/>
</dbReference>
<proteinExistence type="predicted"/>
<dbReference type="Gramene" id="ERN06925">
    <property type="protein sequence ID" value="ERN06925"/>
    <property type="gene ID" value="AMTR_s00005p00261300"/>
</dbReference>
<dbReference type="HOGENOM" id="CLU_158218_0_0_1"/>
<feature type="non-terminal residue" evidence="2">
    <location>
        <position position="1"/>
    </location>
</feature>